<dbReference type="InterPro" id="IPR022885">
    <property type="entry name" value="NDH1_su_D/H"/>
</dbReference>
<comment type="catalytic activity">
    <reaction evidence="6">
        <text>a quinone + NADH + 5 H(+)(in) = a quinol + NAD(+) + 4 H(+)(out)</text>
        <dbReference type="Rhea" id="RHEA:57888"/>
        <dbReference type="ChEBI" id="CHEBI:15378"/>
        <dbReference type="ChEBI" id="CHEBI:24646"/>
        <dbReference type="ChEBI" id="CHEBI:57540"/>
        <dbReference type="ChEBI" id="CHEBI:57945"/>
        <dbReference type="ChEBI" id="CHEBI:132124"/>
    </reaction>
</comment>
<organism evidence="9 10">
    <name type="scientific">Actinocorallia herbida</name>
    <dbReference type="NCBI Taxonomy" id="58109"/>
    <lineage>
        <taxon>Bacteria</taxon>
        <taxon>Bacillati</taxon>
        <taxon>Actinomycetota</taxon>
        <taxon>Actinomycetes</taxon>
        <taxon>Streptosporangiales</taxon>
        <taxon>Thermomonosporaceae</taxon>
        <taxon>Actinocorallia</taxon>
    </lineage>
</organism>
<dbReference type="GO" id="GO:0005886">
    <property type="term" value="C:plasma membrane"/>
    <property type="evidence" value="ECO:0007669"/>
    <property type="project" value="UniProtKB-SubCell"/>
</dbReference>
<evidence type="ECO:0000256" key="4">
    <source>
        <dbReference type="ARBA" id="ARBA00022967"/>
    </source>
</evidence>
<dbReference type="OrthoDB" id="9801496at2"/>
<keyword evidence="4 6" id="KW-1278">Translocase</keyword>
<comment type="similarity">
    <text evidence="1 6 7">Belongs to the complex I 49 kDa subunit family.</text>
</comment>
<keyword evidence="10" id="KW-1185">Reference proteome</keyword>
<reference evidence="9 10" key="1">
    <citation type="submission" date="2018-11" db="EMBL/GenBank/DDBJ databases">
        <title>Sequencing the genomes of 1000 actinobacteria strains.</title>
        <authorList>
            <person name="Klenk H.-P."/>
        </authorList>
    </citation>
    <scope>NUCLEOTIDE SEQUENCE [LARGE SCALE GENOMIC DNA]</scope>
    <source>
        <strain evidence="9 10">DSM 44254</strain>
    </source>
</reference>
<dbReference type="PANTHER" id="PTHR11993:SF10">
    <property type="entry name" value="NADH DEHYDROGENASE [UBIQUINONE] IRON-SULFUR PROTEIN 2, MITOCHONDRIAL"/>
    <property type="match status" value="1"/>
</dbReference>
<dbReference type="GO" id="GO:0051287">
    <property type="term" value="F:NAD binding"/>
    <property type="evidence" value="ECO:0007669"/>
    <property type="project" value="InterPro"/>
</dbReference>
<evidence type="ECO:0000256" key="3">
    <source>
        <dbReference type="ARBA" id="ARBA00022719"/>
    </source>
</evidence>
<evidence type="ECO:0000256" key="7">
    <source>
        <dbReference type="RuleBase" id="RU003685"/>
    </source>
</evidence>
<dbReference type="PROSITE" id="PS00535">
    <property type="entry name" value="COMPLEX1_49K"/>
    <property type="match status" value="1"/>
</dbReference>
<evidence type="ECO:0000256" key="2">
    <source>
        <dbReference type="ARBA" id="ARBA00022448"/>
    </source>
</evidence>
<dbReference type="AlphaFoldDB" id="A0A3N1D9U7"/>
<feature type="domain" description="NADH-quinone oxidoreductase subunit D" evidence="8">
    <location>
        <begin position="162"/>
        <end position="452"/>
    </location>
</feature>
<dbReference type="EC" id="7.1.1.-" evidence="6"/>
<dbReference type="SUPFAM" id="SSF56762">
    <property type="entry name" value="HydB/Nqo4-like"/>
    <property type="match status" value="1"/>
</dbReference>
<evidence type="ECO:0000313" key="10">
    <source>
        <dbReference type="Proteomes" id="UP000272400"/>
    </source>
</evidence>
<keyword evidence="3 6" id="KW-0874">Quinone</keyword>
<evidence type="ECO:0000259" key="8">
    <source>
        <dbReference type="Pfam" id="PF00346"/>
    </source>
</evidence>
<gene>
    <name evidence="6" type="primary">nuoD</name>
    <name evidence="9" type="ORF">EDD29_8027</name>
</gene>
<protein>
    <recommendedName>
        <fullName evidence="6">NADH-quinone oxidoreductase subunit D</fullName>
        <ecNumber evidence="6">7.1.1.-</ecNumber>
    </recommendedName>
    <alternativeName>
        <fullName evidence="6">NADH dehydrogenase I subunit D</fullName>
    </alternativeName>
    <alternativeName>
        <fullName evidence="6">NDH-1 subunit D</fullName>
    </alternativeName>
</protein>
<dbReference type="EMBL" id="RJKE01000001">
    <property type="protein sequence ID" value="ROO90303.1"/>
    <property type="molecule type" value="Genomic_DNA"/>
</dbReference>
<dbReference type="Proteomes" id="UP000272400">
    <property type="component" value="Unassembled WGS sequence"/>
</dbReference>
<dbReference type="InterPro" id="IPR014029">
    <property type="entry name" value="NADH_UbQ_OxRdtase_49kDa_CS"/>
</dbReference>
<dbReference type="RefSeq" id="WP_123669281.1">
    <property type="nucleotide sequence ID" value="NZ_RJKE01000001.1"/>
</dbReference>
<dbReference type="NCBIfam" id="NF004739">
    <property type="entry name" value="PRK06075.1"/>
    <property type="match status" value="1"/>
</dbReference>
<dbReference type="Pfam" id="PF00346">
    <property type="entry name" value="Complex1_49kDa"/>
    <property type="match status" value="1"/>
</dbReference>
<comment type="subunit">
    <text evidence="6">NDH-1 is composed of 14 different subunits. Subunits NuoB, C, D, E, F, and G constitute the peripheral sector of the complex.</text>
</comment>
<proteinExistence type="inferred from homology"/>
<evidence type="ECO:0000256" key="5">
    <source>
        <dbReference type="ARBA" id="ARBA00023027"/>
    </source>
</evidence>
<comment type="subcellular location">
    <subcellularLocation>
        <location evidence="6">Cell membrane</location>
        <topology evidence="6">Peripheral membrane protein</topology>
        <orientation evidence="6">Cytoplasmic side</orientation>
    </subcellularLocation>
</comment>
<dbReference type="HAMAP" id="MF_01358">
    <property type="entry name" value="NDH1_NuoD"/>
    <property type="match status" value="1"/>
</dbReference>
<dbReference type="GO" id="GO:0048038">
    <property type="term" value="F:quinone binding"/>
    <property type="evidence" value="ECO:0007669"/>
    <property type="project" value="UniProtKB-KW"/>
</dbReference>
<dbReference type="NCBIfam" id="TIGR01962">
    <property type="entry name" value="NuoD"/>
    <property type="match status" value="1"/>
</dbReference>
<evidence type="ECO:0000256" key="1">
    <source>
        <dbReference type="ARBA" id="ARBA00005769"/>
    </source>
</evidence>
<sequence length="452" mass="49633">MTTTYDAYQAGATDDGTAEGKVFNLAGQDWDDVVAGAKDAADDERLVINMGPQHPSTHGVLRLILTLDGESVDEVRVGIGYLHTGIEKNMEFRTWTQGTTFCTRMDYLAPLFNETAYCLAVEKLLGVTDRIPERANVIRVMMMELNRISSHLVAIATFGLELGATTVMLNGFVEREYTLDLFEEICGLRMNMAYIRPGGVAQDVGPAAIAKLRAYLERMPERFRTLRKLLDANPVYLARTKDVAYLDLTGCMALGVTGPMLRSAGLPWDLRKTQPYCGYETYDFQVHTQESADVYGRYLVRMAEMEESLKIVEQCVERLTKGSAKDGPVMIEDKKIGWPAQLAIGTDGMGNSPAHIGHIMGESMEALIHHFKLVTEGFRVPAGQVYAAVESPRGELGAHVVSDGGTRPYRVHFREPSFVNLQATAAMCEGGYVADVIAAVASIDPVMGGVDR</sequence>
<accession>A0A3N1D9U7</accession>
<comment type="function">
    <text evidence="6">NDH-1 shuttles electrons from NADH, via FMN and iron-sulfur (Fe-S) centers, to quinones in the respiratory chain. The immediate electron acceptor for the enzyme in this species is believed to be a menaquinone. Couples the redox reaction to proton translocation (for every two electrons transferred, four hydrogen ions are translocated across the cytoplasmic membrane), and thus conserves the redox energy in a proton gradient.</text>
</comment>
<comment type="caution">
    <text evidence="9">The sequence shown here is derived from an EMBL/GenBank/DDBJ whole genome shotgun (WGS) entry which is preliminary data.</text>
</comment>
<name>A0A3N1D9U7_9ACTN</name>
<dbReference type="PANTHER" id="PTHR11993">
    <property type="entry name" value="NADH-UBIQUINONE OXIDOREDUCTASE 49 KDA SUBUNIT"/>
    <property type="match status" value="1"/>
</dbReference>
<keyword evidence="6" id="KW-1003">Cell membrane</keyword>
<keyword evidence="6" id="KW-0472">Membrane</keyword>
<keyword evidence="5 6" id="KW-0520">NAD</keyword>
<keyword evidence="2 6" id="KW-0813">Transport</keyword>
<evidence type="ECO:0000313" key="9">
    <source>
        <dbReference type="EMBL" id="ROO90303.1"/>
    </source>
</evidence>
<dbReference type="GO" id="GO:0050136">
    <property type="term" value="F:NADH dehydrogenase (quinone) (non-electrogenic) activity"/>
    <property type="evidence" value="ECO:0007669"/>
    <property type="project" value="UniProtKB-UniRule"/>
</dbReference>
<dbReference type="Gene3D" id="1.10.645.10">
    <property type="entry name" value="Cytochrome-c3 Hydrogenase, chain B"/>
    <property type="match status" value="1"/>
</dbReference>
<evidence type="ECO:0000256" key="6">
    <source>
        <dbReference type="HAMAP-Rule" id="MF_01358"/>
    </source>
</evidence>
<dbReference type="InterPro" id="IPR029014">
    <property type="entry name" value="NiFe-Hase_large"/>
</dbReference>
<dbReference type="InterPro" id="IPR001135">
    <property type="entry name" value="NADH_Q_OxRdtase_suD"/>
</dbReference>